<feature type="transmembrane region" description="Helical" evidence="7">
    <location>
        <begin position="491"/>
        <end position="509"/>
    </location>
</feature>
<gene>
    <name evidence="9" type="primary">g10991</name>
    <name evidence="9" type="ORF">VP750_LOCUS9850</name>
</gene>
<protein>
    <recommendedName>
        <fullName evidence="7">Choline transporter-like protein</fullName>
    </recommendedName>
</protein>
<dbReference type="InterPro" id="IPR007603">
    <property type="entry name" value="Choline_transptr-like"/>
</dbReference>
<feature type="transmembrane region" description="Helical" evidence="7">
    <location>
        <begin position="230"/>
        <end position="253"/>
    </location>
</feature>
<evidence type="ECO:0000256" key="6">
    <source>
        <dbReference type="ARBA" id="ARBA00023180"/>
    </source>
</evidence>
<feature type="transmembrane region" description="Helical" evidence="7">
    <location>
        <begin position="529"/>
        <end position="549"/>
    </location>
</feature>
<evidence type="ECO:0000313" key="10">
    <source>
        <dbReference type="Proteomes" id="UP001497392"/>
    </source>
</evidence>
<evidence type="ECO:0000256" key="8">
    <source>
        <dbReference type="SAM" id="MobiDB-lite"/>
    </source>
</evidence>
<evidence type="ECO:0000256" key="3">
    <source>
        <dbReference type="ARBA" id="ARBA00022692"/>
    </source>
</evidence>
<feature type="transmembrane region" description="Helical" evidence="7">
    <location>
        <begin position="273"/>
        <end position="299"/>
    </location>
</feature>
<proteinExistence type="inferred from homology"/>
<organism evidence="9 10">
    <name type="scientific">Coccomyxa viridis</name>
    <dbReference type="NCBI Taxonomy" id="1274662"/>
    <lineage>
        <taxon>Eukaryota</taxon>
        <taxon>Viridiplantae</taxon>
        <taxon>Chlorophyta</taxon>
        <taxon>core chlorophytes</taxon>
        <taxon>Trebouxiophyceae</taxon>
        <taxon>Trebouxiophyceae incertae sedis</taxon>
        <taxon>Coccomyxaceae</taxon>
        <taxon>Coccomyxa</taxon>
    </lineage>
</organism>
<evidence type="ECO:0000256" key="4">
    <source>
        <dbReference type="ARBA" id="ARBA00022989"/>
    </source>
</evidence>
<keyword evidence="10" id="KW-1185">Reference proteome</keyword>
<evidence type="ECO:0000256" key="1">
    <source>
        <dbReference type="ARBA" id="ARBA00004141"/>
    </source>
</evidence>
<name>A0ABP1G719_9CHLO</name>
<evidence type="ECO:0000313" key="9">
    <source>
        <dbReference type="EMBL" id="CAL5227944.1"/>
    </source>
</evidence>
<accession>A0ABP1G719</accession>
<feature type="transmembrane region" description="Helical" evidence="7">
    <location>
        <begin position="569"/>
        <end position="590"/>
    </location>
</feature>
<keyword evidence="4 7" id="KW-1133">Transmembrane helix</keyword>
<dbReference type="Pfam" id="PF04515">
    <property type="entry name" value="Choline_transpo"/>
    <property type="match status" value="1"/>
</dbReference>
<dbReference type="PANTHER" id="PTHR12385:SF14">
    <property type="entry name" value="CHOLINE TRANSPORTER-LIKE 2"/>
    <property type="match status" value="1"/>
</dbReference>
<feature type="transmembrane region" description="Helical" evidence="7">
    <location>
        <begin position="460"/>
        <end position="479"/>
    </location>
</feature>
<feature type="transmembrane region" description="Helical" evidence="7">
    <location>
        <begin position="173"/>
        <end position="194"/>
    </location>
</feature>
<sequence length="656" mass="71254">MVRFGTFAGHPARLSSGIDSAGNTCGQKNNWNGTNGPDLTDYKKLYYLDPLELLDSNTFLGARSVCVQSCPGAESLCSLGALPCRNTAEYRCLPVFSTALLNEVVSAAHPAVTLLVSNSSSPYYDYLDGAGQRLERHIADIQKGFAVIIVSGLVGGLLLSLMWMLVLRYSAGLLAWLVVLVVTVLFVACTLLAFTKSGMLGTWGGVGAYVAGQLPFGQDPSASDRHIWQICAYVMAALTAILLIFILVLVRRIKVAVACMKVASQAVATIPTLLFWPLVPFLAICCLVVYWVAVAAYLYSASDIVPQQLQPSTNGILSLSVLFDSPSNTTALASPPAASLPANLTDAECSERRDCYFGTSFSRTLQYMFIYHFYGLLWANQFISAFGCMTIAGAVAQFYYARGSRDKMPRSPLWSSFVITLVYHLGTVAIGSFILALLIFVRLVLTFIQRRTRFLTRGRIGNSWLKYLFSCLALILWVIEKIVKFINRNTYIMAAVHGSGYCSSAGLAVRTIMANALRVAAVDMVGDALVFLGKLSVMAGSGVIALLMTDLPFYTDPVKYPNTYLSSPLIPVLLSLLIGYIVASIFFNVYDVAIDTIILAFCEDCDAHDGHPKHAPALLLDALGYAKEAHKLQSERRPQPSGSQEQFIQQGAYGAA</sequence>
<keyword evidence="3 7" id="KW-0812">Transmembrane</keyword>
<keyword evidence="6" id="KW-0325">Glycoprotein</keyword>
<feature type="compositionally biased region" description="Polar residues" evidence="8">
    <location>
        <begin position="640"/>
        <end position="649"/>
    </location>
</feature>
<keyword evidence="5 7" id="KW-0472">Membrane</keyword>
<feature type="transmembrane region" description="Helical" evidence="7">
    <location>
        <begin position="373"/>
        <end position="401"/>
    </location>
</feature>
<feature type="region of interest" description="Disordered" evidence="8">
    <location>
        <begin position="633"/>
        <end position="656"/>
    </location>
</feature>
<evidence type="ECO:0000256" key="2">
    <source>
        <dbReference type="ARBA" id="ARBA00007168"/>
    </source>
</evidence>
<feature type="transmembrane region" description="Helical" evidence="7">
    <location>
        <begin position="145"/>
        <end position="167"/>
    </location>
</feature>
<comment type="function">
    <text evidence="7">Choline transporter.</text>
</comment>
<dbReference type="PANTHER" id="PTHR12385">
    <property type="entry name" value="CHOLINE TRANSPORTER-LIKE (SLC FAMILY 44)"/>
    <property type="match status" value="1"/>
</dbReference>
<comment type="subcellular location">
    <subcellularLocation>
        <location evidence="7">Cell membrane</location>
        <topology evidence="7">Multi-pass membrane protein</topology>
    </subcellularLocation>
    <subcellularLocation>
        <location evidence="1">Membrane</location>
        <topology evidence="1">Multi-pass membrane protein</topology>
    </subcellularLocation>
</comment>
<feature type="transmembrane region" description="Helical" evidence="7">
    <location>
        <begin position="421"/>
        <end position="448"/>
    </location>
</feature>
<comment type="caution">
    <text evidence="9">The sequence shown here is derived from an EMBL/GenBank/DDBJ whole genome shotgun (WGS) entry which is preliminary data.</text>
</comment>
<evidence type="ECO:0000256" key="7">
    <source>
        <dbReference type="RuleBase" id="RU368066"/>
    </source>
</evidence>
<evidence type="ECO:0000256" key="5">
    <source>
        <dbReference type="ARBA" id="ARBA00023136"/>
    </source>
</evidence>
<comment type="similarity">
    <text evidence="2 7">Belongs to the CTL (choline transporter-like) family.</text>
</comment>
<dbReference type="EMBL" id="CAXHTA020000017">
    <property type="protein sequence ID" value="CAL5227944.1"/>
    <property type="molecule type" value="Genomic_DNA"/>
</dbReference>
<dbReference type="Proteomes" id="UP001497392">
    <property type="component" value="Unassembled WGS sequence"/>
</dbReference>
<reference evidence="9 10" key="1">
    <citation type="submission" date="2024-06" db="EMBL/GenBank/DDBJ databases">
        <authorList>
            <person name="Kraege A."/>
            <person name="Thomma B."/>
        </authorList>
    </citation>
    <scope>NUCLEOTIDE SEQUENCE [LARGE SCALE GENOMIC DNA]</scope>
</reference>